<dbReference type="Gramene" id="ESQ34655">
    <property type="protein sequence ID" value="ESQ34655"/>
    <property type="gene ID" value="EUTSA_v10008020mg"/>
</dbReference>
<name>V4KAF2_EUTSA</name>
<proteinExistence type="predicted"/>
<dbReference type="Gene3D" id="3.20.20.60">
    <property type="entry name" value="Phosphoenolpyruvate-binding domains"/>
    <property type="match status" value="1"/>
</dbReference>
<keyword evidence="2" id="KW-1185">Reference proteome</keyword>
<evidence type="ECO:0008006" key="3">
    <source>
        <dbReference type="Google" id="ProtNLM"/>
    </source>
</evidence>
<reference evidence="1 2" key="1">
    <citation type="journal article" date="2013" name="Front. Plant Sci.">
        <title>The Reference Genome of the Halophytic Plant Eutrema salsugineum.</title>
        <authorList>
            <person name="Yang R."/>
            <person name="Jarvis D.E."/>
            <person name="Chen H."/>
            <person name="Beilstein M.A."/>
            <person name="Grimwood J."/>
            <person name="Jenkins J."/>
            <person name="Shu S."/>
            <person name="Prochnik S."/>
            <person name="Xin M."/>
            <person name="Ma C."/>
            <person name="Schmutz J."/>
            <person name="Wing R.A."/>
            <person name="Mitchell-Olds T."/>
            <person name="Schumaker K.S."/>
            <person name="Wang X."/>
        </authorList>
    </citation>
    <scope>NUCLEOTIDE SEQUENCE [LARGE SCALE GENOMIC DNA]</scope>
</reference>
<dbReference type="EMBL" id="KI517683">
    <property type="protein sequence ID" value="ESQ34655.1"/>
    <property type="molecule type" value="Genomic_DNA"/>
</dbReference>
<dbReference type="PROSITE" id="PS00161">
    <property type="entry name" value="ISOCITRATE_LYASE"/>
    <property type="match status" value="1"/>
</dbReference>
<dbReference type="OMA" id="IAHACSY"/>
<accession>V4KAF2</accession>
<organism evidence="1 2">
    <name type="scientific">Eutrema salsugineum</name>
    <name type="common">Saltwater cress</name>
    <name type="synonym">Sisymbrium salsugineum</name>
    <dbReference type="NCBI Taxonomy" id="72664"/>
    <lineage>
        <taxon>Eukaryota</taxon>
        <taxon>Viridiplantae</taxon>
        <taxon>Streptophyta</taxon>
        <taxon>Embryophyta</taxon>
        <taxon>Tracheophyta</taxon>
        <taxon>Spermatophyta</taxon>
        <taxon>Magnoliopsida</taxon>
        <taxon>eudicotyledons</taxon>
        <taxon>Gunneridae</taxon>
        <taxon>Pentapetalae</taxon>
        <taxon>rosids</taxon>
        <taxon>malvids</taxon>
        <taxon>Brassicales</taxon>
        <taxon>Brassicaceae</taxon>
        <taxon>Eutremeae</taxon>
        <taxon>Eutrema</taxon>
    </lineage>
</organism>
<protein>
    <recommendedName>
        <fullName evidence="3">Isocitrate lyase</fullName>
    </recommendedName>
</protein>
<dbReference type="InterPro" id="IPR015813">
    <property type="entry name" value="Pyrv/PenolPyrv_kinase-like_dom"/>
</dbReference>
<dbReference type="Proteomes" id="UP000030689">
    <property type="component" value="Unassembled WGS sequence"/>
</dbReference>
<dbReference type="PANTHER" id="PTHR42905:SF9">
    <property type="entry name" value="ISOCITRATE LYASE"/>
    <property type="match status" value="1"/>
</dbReference>
<dbReference type="InterPro" id="IPR018523">
    <property type="entry name" value="Isocitrate_lyase_ph_CS"/>
</dbReference>
<gene>
    <name evidence="1" type="ORF">EUTSA_v10008020mg</name>
</gene>
<dbReference type="AlphaFoldDB" id="V4KAF2"/>
<dbReference type="Pfam" id="PF13714">
    <property type="entry name" value="PEP_mutase"/>
    <property type="match status" value="1"/>
</dbReference>
<sequence length="359" mass="39161">MSMLMAVKSTSLCNSNTSVSARIRQNPRAVRSVYPTVRMQSRVHRLIEEQGAVLIPGVYDALSAAIVQQTGFSAALISGYALSASILGKPDFGLITPPEMAAAARSVCAAAPNIPIIADADTGGGNALNVQRTVKDLIAAGAAGCFLEDQAWPKRCGHMRGKESKTADDRCRVRSYDIWLLTWKQVIPAEEHAAKIASARDAIGDSDFFLIARTDARALSAKTGLSDAIDRANLYMEAGADASFVEAPRDDDELKEIGKRTKGYRLCNMLEGGRTPLHTPDELKEMGFHLIAHPLTSLYASTRALVDVLKILKEKGTTKDHLEKMITFEEFNRLVNLDSWYELETKYSNLRNALGTTKS</sequence>
<dbReference type="SUPFAM" id="SSF51621">
    <property type="entry name" value="Phosphoenolpyruvate/pyruvate domain"/>
    <property type="match status" value="1"/>
</dbReference>
<dbReference type="STRING" id="72664.V4KAF2"/>
<dbReference type="InterPro" id="IPR040442">
    <property type="entry name" value="Pyrv_kinase-like_dom_sf"/>
</dbReference>
<evidence type="ECO:0000313" key="2">
    <source>
        <dbReference type="Proteomes" id="UP000030689"/>
    </source>
</evidence>
<dbReference type="CDD" id="cd00377">
    <property type="entry name" value="ICL_PEPM"/>
    <property type="match status" value="1"/>
</dbReference>
<dbReference type="PANTHER" id="PTHR42905">
    <property type="entry name" value="PHOSPHOENOLPYRUVATE CARBOXYLASE"/>
    <property type="match status" value="1"/>
</dbReference>
<evidence type="ECO:0000313" key="1">
    <source>
        <dbReference type="EMBL" id="ESQ34655.1"/>
    </source>
</evidence>
<dbReference type="InterPro" id="IPR039556">
    <property type="entry name" value="ICL/PEPM"/>
</dbReference>
<dbReference type="eggNOG" id="KOG1260">
    <property type="taxonomic scope" value="Eukaryota"/>
</dbReference>
<dbReference type="GO" id="GO:0003824">
    <property type="term" value="F:catalytic activity"/>
    <property type="evidence" value="ECO:0007669"/>
    <property type="project" value="InterPro"/>
</dbReference>